<evidence type="ECO:0000313" key="3">
    <source>
        <dbReference type="Proteomes" id="UP000299102"/>
    </source>
</evidence>
<feature type="chain" id="PRO_5020023608" description="Secreted protein" evidence="1">
    <location>
        <begin position="24"/>
        <end position="78"/>
    </location>
</feature>
<gene>
    <name evidence="2" type="ORF">EVAR_90229_1</name>
</gene>
<dbReference type="EMBL" id="BGZK01001338">
    <property type="protein sequence ID" value="GBP77593.1"/>
    <property type="molecule type" value="Genomic_DNA"/>
</dbReference>
<evidence type="ECO:0000313" key="2">
    <source>
        <dbReference type="EMBL" id="GBP77593.1"/>
    </source>
</evidence>
<keyword evidence="1" id="KW-0732">Signal</keyword>
<comment type="caution">
    <text evidence="2">The sequence shown here is derived from an EMBL/GenBank/DDBJ whole genome shotgun (WGS) entry which is preliminary data.</text>
</comment>
<organism evidence="2 3">
    <name type="scientific">Eumeta variegata</name>
    <name type="common">Bagworm moth</name>
    <name type="synonym">Eumeta japonica</name>
    <dbReference type="NCBI Taxonomy" id="151549"/>
    <lineage>
        <taxon>Eukaryota</taxon>
        <taxon>Metazoa</taxon>
        <taxon>Ecdysozoa</taxon>
        <taxon>Arthropoda</taxon>
        <taxon>Hexapoda</taxon>
        <taxon>Insecta</taxon>
        <taxon>Pterygota</taxon>
        <taxon>Neoptera</taxon>
        <taxon>Endopterygota</taxon>
        <taxon>Lepidoptera</taxon>
        <taxon>Glossata</taxon>
        <taxon>Ditrysia</taxon>
        <taxon>Tineoidea</taxon>
        <taxon>Psychidae</taxon>
        <taxon>Oiketicinae</taxon>
        <taxon>Eumeta</taxon>
    </lineage>
</organism>
<evidence type="ECO:0000256" key="1">
    <source>
        <dbReference type="SAM" id="SignalP"/>
    </source>
</evidence>
<reference evidence="2 3" key="1">
    <citation type="journal article" date="2019" name="Commun. Biol.">
        <title>The bagworm genome reveals a unique fibroin gene that provides high tensile strength.</title>
        <authorList>
            <person name="Kono N."/>
            <person name="Nakamura H."/>
            <person name="Ohtoshi R."/>
            <person name="Tomita M."/>
            <person name="Numata K."/>
            <person name="Arakawa K."/>
        </authorList>
    </citation>
    <scope>NUCLEOTIDE SEQUENCE [LARGE SCALE GENOMIC DNA]</scope>
</reference>
<proteinExistence type="predicted"/>
<accession>A0A4C1YRJ3</accession>
<dbReference type="Proteomes" id="UP000299102">
    <property type="component" value="Unassembled WGS sequence"/>
</dbReference>
<name>A0A4C1YRJ3_EUMVA</name>
<evidence type="ECO:0008006" key="4">
    <source>
        <dbReference type="Google" id="ProtNLM"/>
    </source>
</evidence>
<feature type="signal peptide" evidence="1">
    <location>
        <begin position="1"/>
        <end position="23"/>
    </location>
</feature>
<keyword evidence="3" id="KW-1185">Reference proteome</keyword>
<dbReference type="AlphaFoldDB" id="A0A4C1YRJ3"/>
<sequence length="78" mass="8677">MYGSRTPAIKMTLVVFLASRTMTEINGSNKVEYPSKPLSKKLVSLCPLDDRETDSARYVDAGDPNARCGMKEIFKMAM</sequence>
<protein>
    <recommendedName>
        <fullName evidence="4">Secreted protein</fullName>
    </recommendedName>
</protein>